<evidence type="ECO:0000259" key="4">
    <source>
        <dbReference type="PROSITE" id="PS51006"/>
    </source>
</evidence>
<dbReference type="EMBL" id="CAJPEX010006492">
    <property type="protein sequence ID" value="CAG0924093.1"/>
    <property type="molecule type" value="Genomic_DNA"/>
</dbReference>
<keyword evidence="3" id="KW-0620">Polyamine biosynthesis</keyword>
<dbReference type="InterPro" id="IPR029063">
    <property type="entry name" value="SAM-dependent_MTases_sf"/>
</dbReference>
<keyword evidence="2 3" id="KW-0808">Transferase</keyword>
<evidence type="ECO:0000313" key="6">
    <source>
        <dbReference type="Proteomes" id="UP000678499"/>
    </source>
</evidence>
<evidence type="ECO:0000256" key="1">
    <source>
        <dbReference type="ARBA" id="ARBA00007867"/>
    </source>
</evidence>
<keyword evidence="6" id="KW-1185">Reference proteome</keyword>
<dbReference type="PANTHER" id="PTHR11558:SF11">
    <property type="entry name" value="SPERMIDINE SYNTHASE"/>
    <property type="match status" value="1"/>
</dbReference>
<dbReference type="OrthoDB" id="38125at2759"/>
<dbReference type="GO" id="GO:0004766">
    <property type="term" value="F:spermidine synthase activity"/>
    <property type="evidence" value="ECO:0007669"/>
    <property type="project" value="TreeGrafter"/>
</dbReference>
<dbReference type="GO" id="GO:0008295">
    <property type="term" value="P:spermidine biosynthetic process"/>
    <property type="evidence" value="ECO:0007669"/>
    <property type="project" value="TreeGrafter"/>
</dbReference>
<dbReference type="GO" id="GO:0005829">
    <property type="term" value="C:cytosol"/>
    <property type="evidence" value="ECO:0007669"/>
    <property type="project" value="TreeGrafter"/>
</dbReference>
<accession>A0A7R9BYN2</accession>
<evidence type="ECO:0000313" key="5">
    <source>
        <dbReference type="EMBL" id="CAD7283941.1"/>
    </source>
</evidence>
<dbReference type="Gene3D" id="2.30.140.10">
    <property type="entry name" value="Spermidine synthase, tetramerisation domain"/>
    <property type="match status" value="1"/>
</dbReference>
<dbReference type="Pfam" id="PF17284">
    <property type="entry name" value="Spermine_synt_N"/>
    <property type="match status" value="1"/>
</dbReference>
<dbReference type="SUPFAM" id="SSF53335">
    <property type="entry name" value="S-adenosyl-L-methionine-dependent methyltransferases"/>
    <property type="match status" value="1"/>
</dbReference>
<organism evidence="5">
    <name type="scientific">Notodromas monacha</name>
    <dbReference type="NCBI Taxonomy" id="399045"/>
    <lineage>
        <taxon>Eukaryota</taxon>
        <taxon>Metazoa</taxon>
        <taxon>Ecdysozoa</taxon>
        <taxon>Arthropoda</taxon>
        <taxon>Crustacea</taxon>
        <taxon>Oligostraca</taxon>
        <taxon>Ostracoda</taxon>
        <taxon>Podocopa</taxon>
        <taxon>Podocopida</taxon>
        <taxon>Cypridocopina</taxon>
        <taxon>Cypridoidea</taxon>
        <taxon>Cyprididae</taxon>
        <taxon>Notodromas</taxon>
    </lineage>
</organism>
<comment type="similarity">
    <text evidence="1">Belongs to the spermidine/spermine synthase family.</text>
</comment>
<feature type="domain" description="PABS" evidence="4">
    <location>
        <begin position="6"/>
        <end position="93"/>
    </location>
</feature>
<gene>
    <name evidence="5" type="ORF">NMOB1V02_LOCUS11549</name>
</gene>
<name>A0A7R9BYN2_9CRUS</name>
<dbReference type="PANTHER" id="PTHR11558">
    <property type="entry name" value="SPERMIDINE/SPERMINE SYNTHASE"/>
    <property type="match status" value="1"/>
</dbReference>
<sequence length="93" mass="10794">MNKLASDWFSELSPLWPHQCFSIKVKSVLHEEQSKYQNIVVLDSEVYGHVLTLDGVIQCTERDEFSYQEMISFLPLTSHADPKKVGWLVMIDH</sequence>
<evidence type="ECO:0000256" key="2">
    <source>
        <dbReference type="ARBA" id="ARBA00022679"/>
    </source>
</evidence>
<reference evidence="5" key="1">
    <citation type="submission" date="2020-11" db="EMBL/GenBank/DDBJ databases">
        <authorList>
            <person name="Tran Van P."/>
        </authorList>
    </citation>
    <scope>NUCLEOTIDE SEQUENCE</scope>
</reference>
<protein>
    <recommendedName>
        <fullName evidence="4">PABS domain-containing protein</fullName>
    </recommendedName>
</protein>
<dbReference type="InterPro" id="IPR001045">
    <property type="entry name" value="Spermi_synthase"/>
</dbReference>
<dbReference type="InterPro" id="IPR035246">
    <property type="entry name" value="Spermidine_synt_N"/>
</dbReference>
<dbReference type="EMBL" id="OA888529">
    <property type="protein sequence ID" value="CAD7283941.1"/>
    <property type="molecule type" value="Genomic_DNA"/>
</dbReference>
<dbReference type="InterPro" id="IPR037163">
    <property type="entry name" value="Spermidine_synt_N_sf"/>
</dbReference>
<dbReference type="PROSITE" id="PS51006">
    <property type="entry name" value="PABS_2"/>
    <property type="match status" value="1"/>
</dbReference>
<evidence type="ECO:0000256" key="3">
    <source>
        <dbReference type="PROSITE-ProRule" id="PRU00354"/>
    </source>
</evidence>
<dbReference type="Proteomes" id="UP000678499">
    <property type="component" value="Unassembled WGS sequence"/>
</dbReference>
<dbReference type="AlphaFoldDB" id="A0A7R9BYN2"/>
<dbReference type="FunFam" id="2.30.140.10:FF:000001">
    <property type="entry name" value="SPE3p Spermidine synthase"/>
    <property type="match status" value="1"/>
</dbReference>
<comment type="caution">
    <text evidence="3">Lacks conserved residue(s) required for the propagation of feature annotation.</text>
</comment>
<proteinExistence type="inferred from homology"/>
<dbReference type="InterPro" id="IPR030374">
    <property type="entry name" value="PABS"/>
</dbReference>